<dbReference type="InterPro" id="IPR013830">
    <property type="entry name" value="SGNH_hydro"/>
</dbReference>
<feature type="signal peptide" evidence="1">
    <location>
        <begin position="1"/>
        <end position="20"/>
    </location>
</feature>
<protein>
    <submittedName>
        <fullName evidence="3">SGNH/GDSL hydrolase family protein</fullName>
    </submittedName>
</protein>
<dbReference type="PROSITE" id="PS51257">
    <property type="entry name" value="PROKAR_LIPOPROTEIN"/>
    <property type="match status" value="1"/>
</dbReference>
<sequence length="416" mass="45512">MKRKWVPVLAGVLACSFLLAGCQGTDKDNGEDEANEPKPEAVMEVADAKLSEGGLDGYTEMPEYDKDNDAVTNLLPGAGVEYTVPAGVDGTYDIYLEIGKASVLSSETMFDVIVNDADHYVLPTDVESMDGKEENRFDMGNFLVAENVDLKAGDRIKVTGKEGFSYSQGDGKFFCFEPAVGDLSLYEAGAAVPVGYDGGKVPEQQQTDATDPLSGKTICWLGSSVTFGDGYSMAEVIAENHANTRCLKYAISGTTLANSDNTSYVARMKSDISPDLDMDLMVVQLSTNDATKEGGPELGAVSESRHIEDFDDTTVIGAMETIIAYTQETWGCPVVFYTGTRFDNEKYGQMVDALQQLQEKWGIGIVDLWNNQAMTDIIGTEQYDAYMKDKIHPNATGYREWWTPEFEKVLPEYLTD</sequence>
<dbReference type="EMBL" id="DVHM01000132">
    <property type="protein sequence ID" value="HIR71214.1"/>
    <property type="molecule type" value="Genomic_DNA"/>
</dbReference>
<evidence type="ECO:0000313" key="4">
    <source>
        <dbReference type="Proteomes" id="UP000823912"/>
    </source>
</evidence>
<reference evidence="3" key="1">
    <citation type="submission" date="2020-10" db="EMBL/GenBank/DDBJ databases">
        <authorList>
            <person name="Gilroy R."/>
        </authorList>
    </citation>
    <scope>NUCLEOTIDE SEQUENCE</scope>
    <source>
        <strain evidence="3">ChiSjej5B23-6657</strain>
    </source>
</reference>
<keyword evidence="3" id="KW-0378">Hydrolase</keyword>
<dbReference type="Gene3D" id="3.40.50.1110">
    <property type="entry name" value="SGNH hydrolase"/>
    <property type="match status" value="1"/>
</dbReference>
<dbReference type="GO" id="GO:0016787">
    <property type="term" value="F:hydrolase activity"/>
    <property type="evidence" value="ECO:0007669"/>
    <property type="project" value="UniProtKB-KW"/>
</dbReference>
<dbReference type="Proteomes" id="UP000823912">
    <property type="component" value="Unassembled WGS sequence"/>
</dbReference>
<evidence type="ECO:0000259" key="2">
    <source>
        <dbReference type="Pfam" id="PF13472"/>
    </source>
</evidence>
<gene>
    <name evidence="3" type="ORF">IAA55_08025</name>
</gene>
<proteinExistence type="predicted"/>
<evidence type="ECO:0000256" key="1">
    <source>
        <dbReference type="SAM" id="SignalP"/>
    </source>
</evidence>
<evidence type="ECO:0000313" key="3">
    <source>
        <dbReference type="EMBL" id="HIR71214.1"/>
    </source>
</evidence>
<dbReference type="InterPro" id="IPR036514">
    <property type="entry name" value="SGNH_hydro_sf"/>
</dbReference>
<dbReference type="SUPFAM" id="SSF52266">
    <property type="entry name" value="SGNH hydrolase"/>
    <property type="match status" value="1"/>
</dbReference>
<organism evidence="3 4">
    <name type="scientific">Candidatus Pullilachnospira gallistercoris</name>
    <dbReference type="NCBI Taxonomy" id="2840911"/>
    <lineage>
        <taxon>Bacteria</taxon>
        <taxon>Bacillati</taxon>
        <taxon>Bacillota</taxon>
        <taxon>Clostridia</taxon>
        <taxon>Lachnospirales</taxon>
        <taxon>Lachnospiraceae</taxon>
        <taxon>Lachnospiraceae incertae sedis</taxon>
        <taxon>Candidatus Pullilachnospira</taxon>
    </lineage>
</organism>
<reference evidence="3" key="2">
    <citation type="journal article" date="2021" name="PeerJ">
        <title>Extensive microbial diversity within the chicken gut microbiome revealed by metagenomics and culture.</title>
        <authorList>
            <person name="Gilroy R."/>
            <person name="Ravi A."/>
            <person name="Getino M."/>
            <person name="Pursley I."/>
            <person name="Horton D.L."/>
            <person name="Alikhan N.F."/>
            <person name="Baker D."/>
            <person name="Gharbi K."/>
            <person name="Hall N."/>
            <person name="Watson M."/>
            <person name="Adriaenssens E.M."/>
            <person name="Foster-Nyarko E."/>
            <person name="Jarju S."/>
            <person name="Secka A."/>
            <person name="Antonio M."/>
            <person name="Oren A."/>
            <person name="Chaudhuri R.R."/>
            <person name="La Ragione R."/>
            <person name="Hildebrand F."/>
            <person name="Pallen M.J."/>
        </authorList>
    </citation>
    <scope>NUCLEOTIDE SEQUENCE</scope>
    <source>
        <strain evidence="3">ChiSjej5B23-6657</strain>
    </source>
</reference>
<dbReference type="Pfam" id="PF13472">
    <property type="entry name" value="Lipase_GDSL_2"/>
    <property type="match status" value="1"/>
</dbReference>
<keyword evidence="1" id="KW-0732">Signal</keyword>
<dbReference type="AlphaFoldDB" id="A0A9D1EA51"/>
<feature type="domain" description="SGNH hydrolase-type esterase" evidence="2">
    <location>
        <begin position="221"/>
        <end position="399"/>
    </location>
</feature>
<comment type="caution">
    <text evidence="3">The sequence shown here is derived from an EMBL/GenBank/DDBJ whole genome shotgun (WGS) entry which is preliminary data.</text>
</comment>
<feature type="chain" id="PRO_5039500314" evidence="1">
    <location>
        <begin position="21"/>
        <end position="416"/>
    </location>
</feature>
<accession>A0A9D1EA51</accession>
<name>A0A9D1EA51_9FIRM</name>
<dbReference type="CDD" id="cd00229">
    <property type="entry name" value="SGNH_hydrolase"/>
    <property type="match status" value="1"/>
</dbReference>